<dbReference type="Proteomes" id="UP001632038">
    <property type="component" value="Unassembled WGS sequence"/>
</dbReference>
<evidence type="ECO:0000313" key="1">
    <source>
        <dbReference type="EMBL" id="KAL3636146.1"/>
    </source>
</evidence>
<sequence>MAWKQTDIRHLLSDRPDPHFDLQEQRFSKIILSR</sequence>
<name>A0ABD3D579_9LAMI</name>
<dbReference type="EMBL" id="JAVIJP010000027">
    <property type="protein sequence ID" value="KAL3636146.1"/>
    <property type="molecule type" value="Genomic_DNA"/>
</dbReference>
<evidence type="ECO:0000313" key="2">
    <source>
        <dbReference type="Proteomes" id="UP001632038"/>
    </source>
</evidence>
<proteinExistence type="predicted"/>
<gene>
    <name evidence="1" type="ORF">CASFOL_020693</name>
</gene>
<protein>
    <submittedName>
        <fullName evidence="1">Uncharacterized protein</fullName>
    </submittedName>
</protein>
<dbReference type="AlphaFoldDB" id="A0ABD3D579"/>
<organism evidence="1 2">
    <name type="scientific">Castilleja foliolosa</name>
    <dbReference type="NCBI Taxonomy" id="1961234"/>
    <lineage>
        <taxon>Eukaryota</taxon>
        <taxon>Viridiplantae</taxon>
        <taxon>Streptophyta</taxon>
        <taxon>Embryophyta</taxon>
        <taxon>Tracheophyta</taxon>
        <taxon>Spermatophyta</taxon>
        <taxon>Magnoliopsida</taxon>
        <taxon>eudicotyledons</taxon>
        <taxon>Gunneridae</taxon>
        <taxon>Pentapetalae</taxon>
        <taxon>asterids</taxon>
        <taxon>lamiids</taxon>
        <taxon>Lamiales</taxon>
        <taxon>Orobanchaceae</taxon>
        <taxon>Pedicularideae</taxon>
        <taxon>Castillejinae</taxon>
        <taxon>Castilleja</taxon>
    </lineage>
</organism>
<reference evidence="2" key="1">
    <citation type="journal article" date="2024" name="IScience">
        <title>Strigolactones Initiate the Formation of Haustorium-like Structures in Castilleja.</title>
        <authorList>
            <person name="Buerger M."/>
            <person name="Peterson D."/>
            <person name="Chory J."/>
        </authorList>
    </citation>
    <scope>NUCLEOTIDE SEQUENCE [LARGE SCALE GENOMIC DNA]</scope>
</reference>
<accession>A0ABD3D579</accession>
<keyword evidence="2" id="KW-1185">Reference proteome</keyword>
<comment type="caution">
    <text evidence="1">The sequence shown here is derived from an EMBL/GenBank/DDBJ whole genome shotgun (WGS) entry which is preliminary data.</text>
</comment>